<dbReference type="CDD" id="cd18787">
    <property type="entry name" value="SF2_C_DEAD"/>
    <property type="match status" value="1"/>
</dbReference>
<dbReference type="EC" id="3.6.4.13" evidence="7"/>
<evidence type="ECO:0000256" key="4">
    <source>
        <dbReference type="ARBA" id="ARBA00022840"/>
    </source>
</evidence>
<keyword evidence="1 6" id="KW-0547">Nucleotide-binding</keyword>
<evidence type="ECO:0000259" key="10">
    <source>
        <dbReference type="PROSITE" id="PS51194"/>
    </source>
</evidence>
<feature type="compositionally biased region" description="Basic and acidic residues" evidence="8">
    <location>
        <begin position="671"/>
        <end position="684"/>
    </location>
</feature>
<dbReference type="GO" id="GO:0003724">
    <property type="term" value="F:RNA helicase activity"/>
    <property type="evidence" value="ECO:0007669"/>
    <property type="project" value="UniProtKB-EC"/>
</dbReference>
<dbReference type="Gene3D" id="3.40.50.300">
    <property type="entry name" value="P-loop containing nucleotide triphosphate hydrolases"/>
    <property type="match status" value="2"/>
</dbReference>
<feature type="domain" description="Helicase C-terminal" evidence="10">
    <location>
        <begin position="360"/>
        <end position="517"/>
    </location>
</feature>
<dbReference type="PROSITE" id="PS51194">
    <property type="entry name" value="HELICASE_CTER"/>
    <property type="match status" value="1"/>
</dbReference>
<accession>A0A1E3NH86</accession>
<keyword evidence="2 6" id="KW-0378">Hydrolase</keyword>
<evidence type="ECO:0000313" key="11">
    <source>
        <dbReference type="EMBL" id="ODQ45491.1"/>
    </source>
</evidence>
<dbReference type="STRING" id="763406.A0A1E3NH86"/>
<dbReference type="OrthoDB" id="193716at2759"/>
<comment type="catalytic activity">
    <reaction evidence="7">
        <text>ATP + H2O = ADP + phosphate + H(+)</text>
        <dbReference type="Rhea" id="RHEA:13065"/>
        <dbReference type="ChEBI" id="CHEBI:15377"/>
        <dbReference type="ChEBI" id="CHEBI:15378"/>
        <dbReference type="ChEBI" id="CHEBI:30616"/>
        <dbReference type="ChEBI" id="CHEBI:43474"/>
        <dbReference type="ChEBI" id="CHEBI:456216"/>
        <dbReference type="EC" id="3.6.4.13"/>
    </reaction>
</comment>
<comment type="similarity">
    <text evidence="6">Belongs to the DEAD box helicase family.</text>
</comment>
<reference evidence="11 12" key="1">
    <citation type="journal article" date="2016" name="Proc. Natl. Acad. Sci. U.S.A.">
        <title>Comparative genomics of biotechnologically important yeasts.</title>
        <authorList>
            <person name="Riley R."/>
            <person name="Haridas S."/>
            <person name="Wolfe K.H."/>
            <person name="Lopes M.R."/>
            <person name="Hittinger C.T."/>
            <person name="Goeker M."/>
            <person name="Salamov A.A."/>
            <person name="Wisecaver J.H."/>
            <person name="Long T.M."/>
            <person name="Calvey C.H."/>
            <person name="Aerts A.L."/>
            <person name="Barry K.W."/>
            <person name="Choi C."/>
            <person name="Clum A."/>
            <person name="Coughlan A.Y."/>
            <person name="Deshpande S."/>
            <person name="Douglass A.P."/>
            <person name="Hanson S.J."/>
            <person name="Klenk H.-P."/>
            <person name="LaButti K.M."/>
            <person name="Lapidus A."/>
            <person name="Lindquist E.A."/>
            <person name="Lipzen A.M."/>
            <person name="Meier-Kolthoff J.P."/>
            <person name="Ohm R.A."/>
            <person name="Otillar R.P."/>
            <person name="Pangilinan J.L."/>
            <person name="Peng Y."/>
            <person name="Rokas A."/>
            <person name="Rosa C.A."/>
            <person name="Scheuner C."/>
            <person name="Sibirny A.A."/>
            <person name="Slot J.C."/>
            <person name="Stielow J.B."/>
            <person name="Sun H."/>
            <person name="Kurtzman C.P."/>
            <person name="Blackwell M."/>
            <person name="Grigoriev I.V."/>
            <person name="Jeffries T.W."/>
        </authorList>
    </citation>
    <scope>NUCLEOTIDE SEQUENCE [LARGE SCALE GENOMIC DNA]</scope>
    <source>
        <strain evidence="11 12">NRRL Y-2026</strain>
    </source>
</reference>
<name>A0A1E3NH86_9ASCO</name>
<dbReference type="GO" id="GO:0005524">
    <property type="term" value="F:ATP binding"/>
    <property type="evidence" value="ECO:0007669"/>
    <property type="project" value="UniProtKB-UniRule"/>
</dbReference>
<dbReference type="GO" id="GO:0003723">
    <property type="term" value="F:RNA binding"/>
    <property type="evidence" value="ECO:0007669"/>
    <property type="project" value="UniProtKB-UniRule"/>
</dbReference>
<organism evidence="11 12">
    <name type="scientific">Pichia membranifaciens NRRL Y-2026</name>
    <dbReference type="NCBI Taxonomy" id="763406"/>
    <lineage>
        <taxon>Eukaryota</taxon>
        <taxon>Fungi</taxon>
        <taxon>Dikarya</taxon>
        <taxon>Ascomycota</taxon>
        <taxon>Saccharomycotina</taxon>
        <taxon>Pichiomycetes</taxon>
        <taxon>Pichiales</taxon>
        <taxon>Pichiaceae</taxon>
        <taxon>Pichia</taxon>
    </lineage>
</organism>
<dbReference type="PROSITE" id="PS00039">
    <property type="entry name" value="DEAD_ATP_HELICASE"/>
    <property type="match status" value="1"/>
</dbReference>
<dbReference type="InterPro" id="IPR027417">
    <property type="entry name" value="P-loop_NTPase"/>
</dbReference>
<dbReference type="InterPro" id="IPR011545">
    <property type="entry name" value="DEAD/DEAH_box_helicase_dom"/>
</dbReference>
<feature type="region of interest" description="Disordered" evidence="8">
    <location>
        <begin position="610"/>
        <end position="684"/>
    </location>
</feature>
<dbReference type="Proteomes" id="UP000094455">
    <property type="component" value="Unassembled WGS sequence"/>
</dbReference>
<dbReference type="InterPro" id="IPR001650">
    <property type="entry name" value="Helicase_C-like"/>
</dbReference>
<evidence type="ECO:0000313" key="12">
    <source>
        <dbReference type="Proteomes" id="UP000094455"/>
    </source>
</evidence>
<dbReference type="GO" id="GO:0016787">
    <property type="term" value="F:hydrolase activity"/>
    <property type="evidence" value="ECO:0007669"/>
    <property type="project" value="UniProtKB-KW"/>
</dbReference>
<evidence type="ECO:0000256" key="8">
    <source>
        <dbReference type="SAM" id="MobiDB-lite"/>
    </source>
</evidence>
<proteinExistence type="inferred from homology"/>
<dbReference type="SMART" id="SM00490">
    <property type="entry name" value="HELICc"/>
    <property type="match status" value="1"/>
</dbReference>
<dbReference type="InterPro" id="IPR000629">
    <property type="entry name" value="RNA-helicase_DEAD-box_CS"/>
</dbReference>
<feature type="domain" description="Helicase ATP-binding" evidence="9">
    <location>
        <begin position="106"/>
        <end position="328"/>
    </location>
</feature>
<dbReference type="PROSITE" id="PS51192">
    <property type="entry name" value="HELICASE_ATP_BIND_1"/>
    <property type="match status" value="1"/>
</dbReference>
<dbReference type="Pfam" id="PF00270">
    <property type="entry name" value="DEAD"/>
    <property type="match status" value="1"/>
</dbReference>
<evidence type="ECO:0000256" key="7">
    <source>
        <dbReference type="RuleBase" id="RU365068"/>
    </source>
</evidence>
<dbReference type="EMBL" id="KV454005">
    <property type="protein sequence ID" value="ODQ45491.1"/>
    <property type="molecule type" value="Genomic_DNA"/>
</dbReference>
<dbReference type="GeneID" id="30178513"/>
<dbReference type="AlphaFoldDB" id="A0A1E3NH86"/>
<comment type="function">
    <text evidence="7">RNA helicase.</text>
</comment>
<keyword evidence="5 7" id="KW-0694">RNA-binding</keyword>
<feature type="compositionally biased region" description="Low complexity" evidence="8">
    <location>
        <begin position="630"/>
        <end position="646"/>
    </location>
</feature>
<evidence type="ECO:0000256" key="5">
    <source>
        <dbReference type="ARBA" id="ARBA00022884"/>
    </source>
</evidence>
<evidence type="ECO:0000256" key="1">
    <source>
        <dbReference type="ARBA" id="ARBA00022741"/>
    </source>
</evidence>
<protein>
    <recommendedName>
        <fullName evidence="7">ATP-dependent RNA helicase</fullName>
        <ecNumber evidence="7">3.6.4.13</ecNumber>
    </recommendedName>
</protein>
<dbReference type="Pfam" id="PF00271">
    <property type="entry name" value="Helicase_C"/>
    <property type="match status" value="1"/>
</dbReference>
<dbReference type="SUPFAM" id="SSF52540">
    <property type="entry name" value="P-loop containing nucleoside triphosphate hydrolases"/>
    <property type="match status" value="2"/>
</dbReference>
<evidence type="ECO:0000256" key="2">
    <source>
        <dbReference type="ARBA" id="ARBA00022801"/>
    </source>
</evidence>
<dbReference type="RefSeq" id="XP_019016604.1">
    <property type="nucleotide sequence ID" value="XM_019161826.1"/>
</dbReference>
<feature type="compositionally biased region" description="Basic and acidic residues" evidence="8">
    <location>
        <begin position="47"/>
        <end position="57"/>
    </location>
</feature>
<sequence>MSRVMLMQSWNSTCSNILRRSLYRSPAVFQTHRHYATDIKDHIEEVENVSKEEESAKPEPPVTESDSSRIITSNVIEDTKLHPALKAAFIKSVGPTLTPVQEQCINEFLESKHGIVVRAKTGTGKTFAFGIPVIHSVLKLKDQNMKQADRYVNSVVFSPTRDLAYQTRQSLSDLWNASLAKSNHAPSKRGSYPKKSRLPNSEKNLIPLVIGQTPYKATMSHFVSKEVPPIVVATPGRFMDMLQNEPKFRTSFKHLQNIIIDEADELLNGNFKEDINKIIDELVSIREPIPGVEAESPDLKPKTMLFSATVNDDVFYLAERAISNDFPFVDVTGNKAQEVNENISQTLVQTESVFDTYVAAVQFVLSHAHEKNFKPIIFLSTTSSVDFISKLLMDVLRNENSRRRVLAFHGKLTQGKRDASQRIFREKDNAILVASGIGARGMDFPNVSHVIQIGVSSEIDSHTHKIGRTGRAGKQGDALLFTSKLEEPFVKALRKNGNKFTETIEFDGESPEAQEVAETIVGQTRSYLDLDDTFFKSITHYRNIPSKVANLNLTELSIDVAKTYMKLMGTDGVQSDGESDDDNSGKLTMSYNMAKNLGLDTRKIEDYFTLTGRRPNDSRSNGSRGGRGGYSNDRNSKRGSWSNNDRSSNDRSSNDRGGYNRNRQSGKSSRGGREGDADKRYSRW</sequence>
<keyword evidence="12" id="KW-1185">Reference proteome</keyword>
<gene>
    <name evidence="11" type="ORF">PICMEDRAFT_17960</name>
</gene>
<dbReference type="PANTHER" id="PTHR24031">
    <property type="entry name" value="RNA HELICASE"/>
    <property type="match status" value="1"/>
</dbReference>
<dbReference type="SMART" id="SM00487">
    <property type="entry name" value="DEXDc"/>
    <property type="match status" value="1"/>
</dbReference>
<dbReference type="InterPro" id="IPR014001">
    <property type="entry name" value="Helicase_ATP-bd"/>
</dbReference>
<keyword evidence="4 6" id="KW-0067">ATP-binding</keyword>
<keyword evidence="3 6" id="KW-0347">Helicase</keyword>
<evidence type="ECO:0000259" key="9">
    <source>
        <dbReference type="PROSITE" id="PS51192"/>
    </source>
</evidence>
<evidence type="ECO:0000256" key="3">
    <source>
        <dbReference type="ARBA" id="ARBA00022806"/>
    </source>
</evidence>
<feature type="region of interest" description="Disordered" evidence="8">
    <location>
        <begin position="47"/>
        <end position="68"/>
    </location>
</feature>
<evidence type="ECO:0000256" key="6">
    <source>
        <dbReference type="RuleBase" id="RU000492"/>
    </source>
</evidence>
<comment type="domain">
    <text evidence="7">The Q motif is unique to and characteristic of the DEAD box family of RNA helicases and controls ATP binding and hydrolysis.</text>
</comment>